<evidence type="ECO:0000256" key="3">
    <source>
        <dbReference type="ARBA" id="ARBA00022722"/>
    </source>
</evidence>
<evidence type="ECO:0000259" key="8">
    <source>
        <dbReference type="Pfam" id="PF17768"/>
    </source>
</evidence>
<dbReference type="PANTHER" id="PTHR30255">
    <property type="entry name" value="SINGLE-STRANDED-DNA-SPECIFIC EXONUCLEASE RECJ"/>
    <property type="match status" value="1"/>
</dbReference>
<feature type="domain" description="RecJ OB" evidence="8">
    <location>
        <begin position="466"/>
        <end position="573"/>
    </location>
</feature>
<reference evidence="9 10" key="1">
    <citation type="submission" date="2020-08" db="EMBL/GenBank/DDBJ databases">
        <title>Genomic Encyclopedia of Type Strains, Phase IV (KMG-IV): sequencing the most valuable type-strain genomes for metagenomic binning, comparative biology and taxonomic classification.</title>
        <authorList>
            <person name="Goeker M."/>
        </authorList>
    </citation>
    <scope>NUCLEOTIDE SEQUENCE [LARGE SCALE GENOMIC DNA]</scope>
    <source>
        <strain evidence="9 10">DSM 11275</strain>
    </source>
</reference>
<evidence type="ECO:0000256" key="5">
    <source>
        <dbReference type="ARBA" id="ARBA00022839"/>
    </source>
</evidence>
<evidence type="ECO:0000313" key="9">
    <source>
        <dbReference type="EMBL" id="MBB5142877.1"/>
    </source>
</evidence>
<dbReference type="Gene3D" id="3.90.1640.30">
    <property type="match status" value="1"/>
</dbReference>
<comment type="caution">
    <text evidence="9">The sequence shown here is derived from an EMBL/GenBank/DDBJ whole genome shotgun (WGS) entry which is preliminary data.</text>
</comment>
<accession>A0A7W8FGJ3</accession>
<protein>
    <recommendedName>
        <fullName evidence="2">Single-stranded-DNA-specific exonuclease RecJ</fullName>
    </recommendedName>
</protein>
<evidence type="ECO:0000313" key="10">
    <source>
        <dbReference type="Proteomes" id="UP000539075"/>
    </source>
</evidence>
<dbReference type="SUPFAM" id="SSF64182">
    <property type="entry name" value="DHH phosphoesterases"/>
    <property type="match status" value="1"/>
</dbReference>
<feature type="domain" description="DHHA1" evidence="7">
    <location>
        <begin position="359"/>
        <end position="450"/>
    </location>
</feature>
<gene>
    <name evidence="9" type="ORF">HNQ38_000956</name>
</gene>
<dbReference type="InterPro" id="IPR051673">
    <property type="entry name" value="SSDNA_exonuclease_RecJ"/>
</dbReference>
<dbReference type="InterPro" id="IPR004610">
    <property type="entry name" value="RecJ"/>
</dbReference>
<evidence type="ECO:0000259" key="6">
    <source>
        <dbReference type="Pfam" id="PF01368"/>
    </source>
</evidence>
<evidence type="ECO:0000259" key="7">
    <source>
        <dbReference type="Pfam" id="PF02272"/>
    </source>
</evidence>
<dbReference type="Proteomes" id="UP000539075">
    <property type="component" value="Unassembled WGS sequence"/>
</dbReference>
<sequence length="578" mass="62661">MKNWLFRVPPEGTPASAPSSWAEDLSISPLLLEILWRRGFAQKQTINTFLDARLDTLTPPHLWPQVPEAAQLLAQELLAGKKLAVWGDYDVDGITAATLVLDVLESHGLEALWHIPDRRSEGYGLNVAQVEALAEQGCGILLTVDCGIADVEAVQRARQLGMTVVVSDHHLPQENLPPAHALCNPRLCPADSLPCQHLAGVGVAFYLMGAVNAALAPHTGRRHKMDLCLDLVAMGTLADLMPLTSENRILVHAGLQHLARASRPGIAALKVASGMDAKTKLSSGQVSFQLVPRINAAGRIGNGELALRLLRQKDFSSALPLAQQLDALNTERKSAESEIHNEARIQALDMLSREPLASLVLYGENWHPGIVGIVASRIVEEFYRPTIILCRDQGSLKGSGRSVREFDLHAGLNQTSENLLGFGGHRLAAGVRLAPENLGSFRSAFEAVVSQKLGTSPLSPSLTLECQLSFDQASNQSFLKELEMLQPFGPGNAEPVFASPPLLVKERLPLGRGGEHVRLRLQDEHSGLILTAKAWRMGKALTPDVVGKRIRVAYTPRLDTYNGITSVDVGIKDWQPAS</sequence>
<dbReference type="Gene3D" id="3.10.310.30">
    <property type="match status" value="1"/>
</dbReference>
<proteinExistence type="inferred from homology"/>
<dbReference type="InterPro" id="IPR038763">
    <property type="entry name" value="DHH_sf"/>
</dbReference>
<dbReference type="GO" id="GO:0006310">
    <property type="term" value="P:DNA recombination"/>
    <property type="evidence" value="ECO:0007669"/>
    <property type="project" value="InterPro"/>
</dbReference>
<dbReference type="AlphaFoldDB" id="A0A7W8FGJ3"/>
<dbReference type="PANTHER" id="PTHR30255:SF2">
    <property type="entry name" value="SINGLE-STRANDED-DNA-SPECIFIC EXONUCLEASE RECJ"/>
    <property type="match status" value="1"/>
</dbReference>
<evidence type="ECO:0000256" key="4">
    <source>
        <dbReference type="ARBA" id="ARBA00022801"/>
    </source>
</evidence>
<keyword evidence="10" id="KW-1185">Reference proteome</keyword>
<keyword evidence="4 9" id="KW-0378">Hydrolase</keyword>
<evidence type="ECO:0000256" key="1">
    <source>
        <dbReference type="ARBA" id="ARBA00005915"/>
    </source>
</evidence>
<dbReference type="NCBIfam" id="TIGR00644">
    <property type="entry name" value="recJ"/>
    <property type="match status" value="1"/>
</dbReference>
<organism evidence="9 10">
    <name type="scientific">Desulfovibrio intestinalis</name>
    <dbReference type="NCBI Taxonomy" id="58621"/>
    <lineage>
        <taxon>Bacteria</taxon>
        <taxon>Pseudomonadati</taxon>
        <taxon>Thermodesulfobacteriota</taxon>
        <taxon>Desulfovibrionia</taxon>
        <taxon>Desulfovibrionales</taxon>
        <taxon>Desulfovibrionaceae</taxon>
        <taxon>Desulfovibrio</taxon>
    </lineage>
</organism>
<dbReference type="GO" id="GO:0008409">
    <property type="term" value="F:5'-3' exonuclease activity"/>
    <property type="evidence" value="ECO:0007669"/>
    <property type="project" value="InterPro"/>
</dbReference>
<dbReference type="Pfam" id="PF02272">
    <property type="entry name" value="DHHA1"/>
    <property type="match status" value="1"/>
</dbReference>
<keyword evidence="5 9" id="KW-0269">Exonuclease</keyword>
<evidence type="ECO:0000256" key="2">
    <source>
        <dbReference type="ARBA" id="ARBA00019841"/>
    </source>
</evidence>
<dbReference type="Pfam" id="PF17768">
    <property type="entry name" value="RecJ_OB"/>
    <property type="match status" value="1"/>
</dbReference>
<dbReference type="InterPro" id="IPR041122">
    <property type="entry name" value="RecJ_OB"/>
</dbReference>
<dbReference type="GO" id="GO:0006281">
    <property type="term" value="P:DNA repair"/>
    <property type="evidence" value="ECO:0007669"/>
    <property type="project" value="InterPro"/>
</dbReference>
<dbReference type="InterPro" id="IPR003156">
    <property type="entry name" value="DHHA1_dom"/>
</dbReference>
<dbReference type="GO" id="GO:0003676">
    <property type="term" value="F:nucleic acid binding"/>
    <property type="evidence" value="ECO:0007669"/>
    <property type="project" value="InterPro"/>
</dbReference>
<dbReference type="EMBL" id="JACHGO010000002">
    <property type="protein sequence ID" value="MBB5142877.1"/>
    <property type="molecule type" value="Genomic_DNA"/>
</dbReference>
<dbReference type="RefSeq" id="WP_183718238.1">
    <property type="nucleotide sequence ID" value="NZ_JACHGO010000002.1"/>
</dbReference>
<feature type="domain" description="DDH" evidence="6">
    <location>
        <begin position="83"/>
        <end position="236"/>
    </location>
</feature>
<dbReference type="InterPro" id="IPR001667">
    <property type="entry name" value="DDH_dom"/>
</dbReference>
<dbReference type="Pfam" id="PF01368">
    <property type="entry name" value="DHH"/>
    <property type="match status" value="1"/>
</dbReference>
<keyword evidence="3" id="KW-0540">Nuclease</keyword>
<comment type="similarity">
    <text evidence="1">Belongs to the RecJ family.</text>
</comment>
<name>A0A7W8FGJ3_9BACT</name>